<keyword evidence="2" id="KW-0812">Transmembrane</keyword>
<feature type="region of interest" description="Disordered" evidence="1">
    <location>
        <begin position="1"/>
        <end position="28"/>
    </location>
</feature>
<protein>
    <submittedName>
        <fullName evidence="4">DUF2235 domain-containing protein</fullName>
    </submittedName>
</protein>
<dbReference type="PANTHER" id="PTHR33840">
    <property type="match status" value="1"/>
</dbReference>
<feature type="transmembrane region" description="Helical" evidence="2">
    <location>
        <begin position="520"/>
        <end position="540"/>
    </location>
</feature>
<dbReference type="Pfam" id="PF09994">
    <property type="entry name" value="T6SS_Tle1-like_cat"/>
    <property type="match status" value="1"/>
</dbReference>
<evidence type="ECO:0000256" key="1">
    <source>
        <dbReference type="SAM" id="MobiDB-lite"/>
    </source>
</evidence>
<dbReference type="InterPro" id="IPR018712">
    <property type="entry name" value="Tle1-like_cat"/>
</dbReference>
<organism evidence="4 5">
    <name type="scientific">Bradyrhizobium sediminis</name>
    <dbReference type="NCBI Taxonomy" id="2840469"/>
    <lineage>
        <taxon>Bacteria</taxon>
        <taxon>Pseudomonadati</taxon>
        <taxon>Pseudomonadota</taxon>
        <taxon>Alphaproteobacteria</taxon>
        <taxon>Hyphomicrobiales</taxon>
        <taxon>Nitrobacteraceae</taxon>
        <taxon>Bradyrhizobium</taxon>
    </lineage>
</organism>
<feature type="transmembrane region" description="Helical" evidence="2">
    <location>
        <begin position="474"/>
        <end position="492"/>
    </location>
</feature>
<sequence length="888" mass="98855">MAMTNKEAAAARGDQTRDASNGGSSRPPRKYVLFADGTGNAFTTQESNVWRLYEALDRTKPDQVAYYIKGVGTAGWRPFAALDGATGIGVPSNVRKLYRFLCWNWQPGDEIYIFGFSRGSFTARTLVGLIASQGLVPAVIEGSPVSHGEMQRNAMAAWRAYRRKTVPTKKSLPTIWISRLIRDTALALYHAVLRHRSYNKVRAAMNDEESRDKDRGRKVVPIKFLGLFDTVEAFGVPIEELRTAIDWAIWPISFRNRRLSDRVVRARHALSLDDERTTFHPIRFEHPEQTDEKDARIKEVWFAGVHSDVGGGYPDGALSYVPLVWMAEQVEHELRFQPGRINHFRVYQSAIGPIHDSRSGAAVMYRYGPRPIGVDKETDGGPPVVHPAVVERMLHGCDNYAPIMLPASAKVLRPDGKVVAMEDKAAREAVKSEHAASGAGDARATAGIDAVAAMPSPDSNMAELARDTVWWRRFAYFSLLGTIALLAVWPWVSRKVVEILSGPTEMVSVGHSNALAIIRWLDYCVGAVVGPIADLLLGFLPSYAAPWLKIAVFYPFATMIVVALAVIAWRRNGYLRDRIQERARLAWNRPDRMVADSHTAGWLLPVGRFMRLHGGPVSFAFTKVALPAIFLTVIFGAALLAAGRSYYNWRAGTGDLCTSAGSVTAVGDRQVPAQTRFDTRKLCWASGLWVEKGRKYRIWIDAKDDPWFDRTIMSGVNGFRLYDDFAHVAGLLFRRWYTAAWFQPVLRIGAEGDAELPLEQINVMPADDLPRPLNPTDRLDKKKKKPVRVDDEELLNANSELRSTWSNFGKLEPIPDAALPAARKVWHTQGLADRMVADFVAAESGEVFLYVNDAVLPFLPPFTLFYSNNSGTAAVTLQRMPLPEPPGK</sequence>
<dbReference type="PANTHER" id="PTHR33840:SF1">
    <property type="entry name" value="TLE1 PHOSPHOLIPASE DOMAIN-CONTAINING PROTEIN"/>
    <property type="match status" value="1"/>
</dbReference>
<evidence type="ECO:0000256" key="2">
    <source>
        <dbReference type="SAM" id="Phobius"/>
    </source>
</evidence>
<reference evidence="4" key="1">
    <citation type="submission" date="2021-06" db="EMBL/GenBank/DDBJ databases">
        <title>Bradyrhizobium sp. S2-11-2 Genome sequencing.</title>
        <authorList>
            <person name="Jin L."/>
        </authorList>
    </citation>
    <scope>NUCLEOTIDE SEQUENCE</scope>
    <source>
        <strain evidence="4">S2-11-2</strain>
    </source>
</reference>
<feature type="transmembrane region" description="Helical" evidence="2">
    <location>
        <begin position="547"/>
        <end position="569"/>
    </location>
</feature>
<gene>
    <name evidence="4" type="ORF">KMZ68_04425</name>
</gene>
<dbReference type="AlphaFoldDB" id="A0A975NPT2"/>
<name>A0A975NPT2_9BRAD</name>
<evidence type="ECO:0000313" key="5">
    <source>
        <dbReference type="Proteomes" id="UP000680805"/>
    </source>
</evidence>
<keyword evidence="2" id="KW-0472">Membrane</keyword>
<keyword evidence="2" id="KW-1133">Transmembrane helix</keyword>
<proteinExistence type="predicted"/>
<dbReference type="EMBL" id="CP076135">
    <property type="protein sequence ID" value="QWG19127.1"/>
    <property type="molecule type" value="Genomic_DNA"/>
</dbReference>
<accession>A0A975NPT2</accession>
<dbReference type="SUPFAM" id="SSF53474">
    <property type="entry name" value="alpha/beta-Hydrolases"/>
    <property type="match status" value="1"/>
</dbReference>
<evidence type="ECO:0000313" key="4">
    <source>
        <dbReference type="EMBL" id="QWG19127.1"/>
    </source>
</evidence>
<feature type="domain" description="T6SS Phospholipase effector Tle1-like catalytic" evidence="3">
    <location>
        <begin position="29"/>
        <end position="329"/>
    </location>
</feature>
<dbReference type="KEGG" id="bsei:KMZ68_04425"/>
<evidence type="ECO:0000259" key="3">
    <source>
        <dbReference type="Pfam" id="PF09994"/>
    </source>
</evidence>
<dbReference type="InterPro" id="IPR029058">
    <property type="entry name" value="AB_hydrolase_fold"/>
</dbReference>
<dbReference type="Proteomes" id="UP000680805">
    <property type="component" value="Chromosome"/>
</dbReference>
<feature type="transmembrane region" description="Helical" evidence="2">
    <location>
        <begin position="624"/>
        <end position="642"/>
    </location>
</feature>